<dbReference type="PANTHER" id="PTHR34857:SF2">
    <property type="entry name" value="SLL0384 PROTEIN"/>
    <property type="match status" value="1"/>
</dbReference>
<dbReference type="CDD" id="cd16914">
    <property type="entry name" value="EcfT"/>
    <property type="match status" value="1"/>
</dbReference>
<dbReference type="HAMAP" id="MF_01461">
    <property type="entry name" value="EcfT"/>
    <property type="match status" value="1"/>
</dbReference>
<evidence type="ECO:0000313" key="10">
    <source>
        <dbReference type="EMBL" id="AOH38703.1"/>
    </source>
</evidence>
<comment type="similarity">
    <text evidence="2 9">Belongs to the energy-coupling factor EcfT family.</text>
</comment>
<keyword evidence="6 9" id="KW-0812">Transmembrane</keyword>
<protein>
    <recommendedName>
        <fullName evidence="3 9">Energy-coupling factor transporter transmembrane protein EcfT</fullName>
        <shortName evidence="9">ECF transporter T component EcfT</shortName>
    </recommendedName>
</protein>
<keyword evidence="7 9" id="KW-1133">Transmembrane helix</keyword>
<feature type="transmembrane region" description="Helical" evidence="9">
    <location>
        <begin position="26"/>
        <end position="53"/>
    </location>
</feature>
<name>A0A1B3WCL9_9FIRM</name>
<dbReference type="RefSeq" id="WP_069176754.1">
    <property type="nucleotide sequence ID" value="NZ_CP017037.1"/>
</dbReference>
<comment type="function">
    <text evidence="9">Transmembrane (T) component of an energy-coupling factor (ECF) ABC-transporter complex. Unlike classic ABC transporters this ECF transporter provides the energy necessary to transport a number of different substrates.</text>
</comment>
<evidence type="ECO:0000256" key="1">
    <source>
        <dbReference type="ARBA" id="ARBA00004651"/>
    </source>
</evidence>
<keyword evidence="4 9" id="KW-0813">Transport</keyword>
<evidence type="ECO:0000256" key="4">
    <source>
        <dbReference type="ARBA" id="ARBA00022448"/>
    </source>
</evidence>
<dbReference type="AlphaFoldDB" id="A0A1B3WCL9"/>
<dbReference type="Pfam" id="PF02361">
    <property type="entry name" value="CbiQ"/>
    <property type="match status" value="1"/>
</dbReference>
<dbReference type="EMBL" id="CP017037">
    <property type="protein sequence ID" value="AOH38703.1"/>
    <property type="molecule type" value="Genomic_DNA"/>
</dbReference>
<feature type="transmembrane region" description="Helical" evidence="9">
    <location>
        <begin position="73"/>
        <end position="94"/>
    </location>
</feature>
<evidence type="ECO:0000256" key="3">
    <source>
        <dbReference type="ARBA" id="ARBA00014042"/>
    </source>
</evidence>
<dbReference type="PANTHER" id="PTHR34857">
    <property type="entry name" value="SLL0384 PROTEIN"/>
    <property type="match status" value="1"/>
</dbReference>
<evidence type="ECO:0000256" key="2">
    <source>
        <dbReference type="ARBA" id="ARBA00005660"/>
    </source>
</evidence>
<feature type="transmembrane region" description="Helical" evidence="9">
    <location>
        <begin position="106"/>
        <end position="129"/>
    </location>
</feature>
<accession>A0A1B3WCL9</accession>
<comment type="subcellular location">
    <subcellularLocation>
        <location evidence="1 9">Cell membrane</location>
        <topology evidence="1 9">Multi-pass membrane protein</topology>
    </subcellularLocation>
</comment>
<evidence type="ECO:0000256" key="8">
    <source>
        <dbReference type="ARBA" id="ARBA00023136"/>
    </source>
</evidence>
<dbReference type="KEGG" id="dpn:BCB69_01055"/>
<dbReference type="GO" id="GO:0022857">
    <property type="term" value="F:transmembrane transporter activity"/>
    <property type="evidence" value="ECO:0007669"/>
    <property type="project" value="UniProtKB-UniRule"/>
</dbReference>
<keyword evidence="8 9" id="KW-0472">Membrane</keyword>
<evidence type="ECO:0000256" key="7">
    <source>
        <dbReference type="ARBA" id="ARBA00022989"/>
    </source>
</evidence>
<dbReference type="Proteomes" id="UP000094757">
    <property type="component" value="Chromosome"/>
</dbReference>
<gene>
    <name evidence="9" type="primary">ecfT</name>
    <name evidence="10" type="ORF">BCB69_01055</name>
</gene>
<dbReference type="InterPro" id="IPR024919">
    <property type="entry name" value="EcfT"/>
</dbReference>
<evidence type="ECO:0000256" key="6">
    <source>
        <dbReference type="ARBA" id="ARBA00022692"/>
    </source>
</evidence>
<dbReference type="InterPro" id="IPR051611">
    <property type="entry name" value="ECF_transporter_component"/>
</dbReference>
<comment type="subunit">
    <text evidence="9">Forms a stable energy-coupling factor (ECF) transporter complex composed of 2 membrane-embedded substrate-binding proteins (S component), 2 ATP-binding proteins (A component) and 2 transmembrane proteins (T component).</text>
</comment>
<evidence type="ECO:0000256" key="5">
    <source>
        <dbReference type="ARBA" id="ARBA00022475"/>
    </source>
</evidence>
<reference evidence="11" key="1">
    <citation type="submission" date="2016-08" db="EMBL/GenBank/DDBJ databases">
        <authorList>
            <person name="Holder M.E."/>
            <person name="Ajami N.J."/>
            <person name="Petrosino J.F."/>
        </authorList>
    </citation>
    <scope>NUCLEOTIDE SEQUENCE [LARGE SCALE GENOMIC DNA]</scope>
    <source>
        <strain evidence="11">F0677</strain>
    </source>
</reference>
<dbReference type="GO" id="GO:0005886">
    <property type="term" value="C:plasma membrane"/>
    <property type="evidence" value="ECO:0007669"/>
    <property type="project" value="UniProtKB-SubCell"/>
</dbReference>
<dbReference type="InterPro" id="IPR003339">
    <property type="entry name" value="ABC/ECF_trnsptr_transmembrane"/>
</dbReference>
<sequence length="266" mass="29836">MLTDITLGQYYPGESFIHQMDPRTKIVCTMIFIAAIFLASSPLSYVVITGFLALTIFYSNIPLKLVVKSIKPLWFILIFTFLIHIFTTPGQMFFTFGIIHASKEGIVYGAYMTLRLVYLITFSSLLTYTTSPIVLTDGIEALLMKFHKLGVPAHELAMMMSIALRFIPTLLEETDRIMKAQVSRGANFTTGSIMQKAKSMIPVLVPLFVSAFRRADDLATAMEARCYRGGEGRSKMHQLCYTNKDRIGFAAVMLVTLILLIMRVGI</sequence>
<feature type="transmembrane region" description="Helical" evidence="9">
    <location>
        <begin position="247"/>
        <end position="265"/>
    </location>
</feature>
<evidence type="ECO:0000256" key="9">
    <source>
        <dbReference type="HAMAP-Rule" id="MF_01461"/>
    </source>
</evidence>
<proteinExistence type="inferred from homology"/>
<evidence type="ECO:0000313" key="11">
    <source>
        <dbReference type="Proteomes" id="UP000094757"/>
    </source>
</evidence>
<dbReference type="STRING" id="39950.BCB69_01055"/>
<keyword evidence="5 9" id="KW-1003">Cell membrane</keyword>
<organism evidence="10 11">
    <name type="scientific">Dialister pneumosintes</name>
    <dbReference type="NCBI Taxonomy" id="39950"/>
    <lineage>
        <taxon>Bacteria</taxon>
        <taxon>Bacillati</taxon>
        <taxon>Bacillota</taxon>
        <taxon>Negativicutes</taxon>
        <taxon>Veillonellales</taxon>
        <taxon>Veillonellaceae</taxon>
        <taxon>Dialister</taxon>
    </lineage>
</organism>